<feature type="coiled-coil region" evidence="1">
    <location>
        <begin position="20"/>
        <end position="103"/>
    </location>
</feature>
<sequence>MNHKHIDCKDSSSATMQARLHYLDEQIQILKENVAKHERTKEELMDLENQLLSIQETIEIKCENEKQSFENINQKLNSVSSKYEQAQYAIDKLNKENHNLECKIHSNYVKELEIDHKIKNLECIKKQIMEHNNKLFDKLHKEQECAKSLCREQSNLENLAKQRTEEARKLHCKLTEAEAAVECTRKKLCKLKQWHDEREQSLREMSSRYQEMETQQEIVKESGAEKLANADWSAEMASRELADATAEVTDRKAERERTAMTYRELKATCDAETCRLQLELKELSDQHDQLTCKVTDVSTKLAEKCDTGQRLKADANAENERLAELSTEVEKLNRQACFERSVLALYWIKTETEVATLRELMVVKCHKLQLVENEVEDLKRAWDRRESGTRKVIKEAELCSTGEKKIKELKENGCQAC</sequence>
<evidence type="ECO:0000256" key="1">
    <source>
        <dbReference type="SAM" id="Coils"/>
    </source>
</evidence>
<dbReference type="OrthoDB" id="6589233at2759"/>
<dbReference type="AlphaFoldDB" id="A0A5E4MSU1"/>
<organism evidence="2 3">
    <name type="scientific">Cinara cedri</name>
    <dbReference type="NCBI Taxonomy" id="506608"/>
    <lineage>
        <taxon>Eukaryota</taxon>
        <taxon>Metazoa</taxon>
        <taxon>Ecdysozoa</taxon>
        <taxon>Arthropoda</taxon>
        <taxon>Hexapoda</taxon>
        <taxon>Insecta</taxon>
        <taxon>Pterygota</taxon>
        <taxon>Neoptera</taxon>
        <taxon>Paraneoptera</taxon>
        <taxon>Hemiptera</taxon>
        <taxon>Sternorrhyncha</taxon>
        <taxon>Aphidomorpha</taxon>
        <taxon>Aphidoidea</taxon>
        <taxon>Aphididae</taxon>
        <taxon>Lachninae</taxon>
        <taxon>Cinara</taxon>
    </lineage>
</organism>
<keyword evidence="1" id="KW-0175">Coiled coil</keyword>
<evidence type="ECO:0000313" key="3">
    <source>
        <dbReference type="Proteomes" id="UP000325440"/>
    </source>
</evidence>
<evidence type="ECO:0000313" key="2">
    <source>
        <dbReference type="EMBL" id="VVC34685.1"/>
    </source>
</evidence>
<feature type="coiled-coil region" evidence="1">
    <location>
        <begin position="308"/>
        <end position="335"/>
    </location>
</feature>
<reference evidence="2 3" key="1">
    <citation type="submission" date="2019-08" db="EMBL/GenBank/DDBJ databases">
        <authorList>
            <person name="Alioto T."/>
            <person name="Alioto T."/>
            <person name="Gomez Garrido J."/>
        </authorList>
    </citation>
    <scope>NUCLEOTIDE SEQUENCE [LARGE SCALE GENOMIC DNA]</scope>
</reference>
<name>A0A5E4MSU1_9HEMI</name>
<gene>
    <name evidence="2" type="ORF">CINCED_3A019353</name>
</gene>
<keyword evidence="3" id="KW-1185">Reference proteome</keyword>
<dbReference type="Proteomes" id="UP000325440">
    <property type="component" value="Unassembled WGS sequence"/>
</dbReference>
<proteinExistence type="predicted"/>
<protein>
    <submittedName>
        <fullName evidence="2">Uncharacterized protein</fullName>
    </submittedName>
</protein>
<dbReference type="EMBL" id="CABPRJ010001007">
    <property type="protein sequence ID" value="VVC34685.1"/>
    <property type="molecule type" value="Genomic_DNA"/>
</dbReference>
<accession>A0A5E4MSU1</accession>